<dbReference type="Gene3D" id="3.40.50.1110">
    <property type="entry name" value="SGNH hydrolase"/>
    <property type="match status" value="2"/>
</dbReference>
<dbReference type="GO" id="GO:0016788">
    <property type="term" value="F:hydrolase activity, acting on ester bonds"/>
    <property type="evidence" value="ECO:0007669"/>
    <property type="project" value="UniProtKB-ARBA"/>
</dbReference>
<evidence type="ECO:0000256" key="1">
    <source>
        <dbReference type="SAM" id="Phobius"/>
    </source>
</evidence>
<dbReference type="AlphaFoldDB" id="A0AAE3KVS7"/>
<name>A0AAE3KVS7_9BACT</name>
<accession>A0AAE3KVS7</accession>
<gene>
    <name evidence="3" type="ORF">EGI31_16495</name>
</gene>
<feature type="domain" description="SGNH hydrolase-type esterase" evidence="2">
    <location>
        <begin position="89"/>
        <end position="343"/>
    </location>
</feature>
<reference evidence="3 4" key="1">
    <citation type="submission" date="2018-11" db="EMBL/GenBank/DDBJ databases">
        <title>Novel bacteria species description.</title>
        <authorList>
            <person name="Han J.-H."/>
        </authorList>
    </citation>
    <scope>NUCLEOTIDE SEQUENCE [LARGE SCALE GENOMIC DNA]</scope>
    <source>
        <strain evidence="3 4">KCTC23259</strain>
    </source>
</reference>
<dbReference type="InterPro" id="IPR051532">
    <property type="entry name" value="Ester_Hydrolysis_Enzymes"/>
</dbReference>
<evidence type="ECO:0000313" key="4">
    <source>
        <dbReference type="Proteomes" id="UP001204144"/>
    </source>
</evidence>
<dbReference type="RefSeq" id="WP_255038234.1">
    <property type="nucleotide sequence ID" value="NZ_RJUF01000174.1"/>
</dbReference>
<dbReference type="InterPro" id="IPR013830">
    <property type="entry name" value="SGNH_hydro"/>
</dbReference>
<evidence type="ECO:0000259" key="2">
    <source>
        <dbReference type="Pfam" id="PF13472"/>
    </source>
</evidence>
<keyword evidence="1" id="KW-1133">Transmembrane helix</keyword>
<keyword evidence="3" id="KW-0378">Hydrolase</keyword>
<dbReference type="PANTHER" id="PTHR30383">
    <property type="entry name" value="THIOESTERASE 1/PROTEASE 1/LYSOPHOSPHOLIPASE L1"/>
    <property type="match status" value="1"/>
</dbReference>
<proteinExistence type="predicted"/>
<keyword evidence="1" id="KW-0812">Transmembrane</keyword>
<protein>
    <submittedName>
        <fullName evidence="3">SGNH/GDSL hydrolase family protein</fullName>
    </submittedName>
</protein>
<dbReference type="Pfam" id="PF13472">
    <property type="entry name" value="Lipase_GDSL_2"/>
    <property type="match status" value="1"/>
</dbReference>
<sequence length="356" mass="41046">MLKNIFSKLTYLLYVLIIVGIGLEIFLRFFSPVPVRLKGNNIVLPKNQQYNLPNEKFTKISKNAVHTKNSIGFRGEEWDLSSKRTKMLFVGGSTTECFYIDDKKHWPYLLSQKLGPNFLVNNAGLNGHSTVGHISLLNGYLAQLKPDYAFFLIGINDLATTDNGGNSFDSKLVEKNMEYFVLQIEEYSRLVNLLHSFYRSYQAFKLGVKDNAEWHLESQKELKSLPQNEMDEILKKHKNAQEGYKKRILEIINICKSNNVKPVFLTQPLLFGEGIDPTTGLDLAKYQVYIFSGLQYSQKLEPYNQTLRQVCTESQIQMIDLAKLLPKDSKYFFDDMHFSDAGCEKISEIIFENWEK</sequence>
<evidence type="ECO:0000313" key="3">
    <source>
        <dbReference type="EMBL" id="MCP9764541.1"/>
    </source>
</evidence>
<dbReference type="CDD" id="cd00229">
    <property type="entry name" value="SGNH_hydrolase"/>
    <property type="match status" value="1"/>
</dbReference>
<keyword evidence="4" id="KW-1185">Reference proteome</keyword>
<dbReference type="SUPFAM" id="SSF52266">
    <property type="entry name" value="SGNH hydrolase"/>
    <property type="match status" value="1"/>
</dbReference>
<organism evidence="3 4">
    <name type="scientific">Lacihabitans soyangensis</name>
    <dbReference type="NCBI Taxonomy" id="869394"/>
    <lineage>
        <taxon>Bacteria</taxon>
        <taxon>Pseudomonadati</taxon>
        <taxon>Bacteroidota</taxon>
        <taxon>Cytophagia</taxon>
        <taxon>Cytophagales</taxon>
        <taxon>Leadbetterellaceae</taxon>
        <taxon>Lacihabitans</taxon>
    </lineage>
</organism>
<dbReference type="Proteomes" id="UP001204144">
    <property type="component" value="Unassembled WGS sequence"/>
</dbReference>
<keyword evidence="1" id="KW-0472">Membrane</keyword>
<dbReference type="EMBL" id="RJUF01000174">
    <property type="protein sequence ID" value="MCP9764541.1"/>
    <property type="molecule type" value="Genomic_DNA"/>
</dbReference>
<comment type="caution">
    <text evidence="3">The sequence shown here is derived from an EMBL/GenBank/DDBJ whole genome shotgun (WGS) entry which is preliminary data.</text>
</comment>
<dbReference type="InterPro" id="IPR036514">
    <property type="entry name" value="SGNH_hydro_sf"/>
</dbReference>
<feature type="transmembrane region" description="Helical" evidence="1">
    <location>
        <begin position="12"/>
        <end position="30"/>
    </location>
</feature>